<dbReference type="AlphaFoldDB" id="A0A839HJZ9"/>
<keyword evidence="2" id="KW-1185">Reference proteome</keyword>
<name>A0A839HJZ9_9BURK</name>
<protein>
    <submittedName>
        <fullName evidence="1">Uncharacterized protein</fullName>
    </submittedName>
</protein>
<dbReference type="EMBL" id="JACIVI010000002">
    <property type="protein sequence ID" value="MBB1162006.1"/>
    <property type="molecule type" value="Genomic_DNA"/>
</dbReference>
<dbReference type="RefSeq" id="WP_182663490.1">
    <property type="nucleotide sequence ID" value="NZ_JACIVI010000002.1"/>
</dbReference>
<accession>A0A839HJZ9</accession>
<evidence type="ECO:0000313" key="1">
    <source>
        <dbReference type="EMBL" id="MBB1162006.1"/>
    </source>
</evidence>
<proteinExistence type="predicted"/>
<evidence type="ECO:0000313" key="2">
    <source>
        <dbReference type="Proteomes" id="UP000586093"/>
    </source>
</evidence>
<gene>
    <name evidence="1" type="ORF">H4F90_08440</name>
</gene>
<comment type="caution">
    <text evidence="1">The sequence shown here is derived from an EMBL/GenBank/DDBJ whole genome shotgun (WGS) entry which is preliminary data.</text>
</comment>
<reference evidence="1 2" key="1">
    <citation type="submission" date="2020-08" db="EMBL/GenBank/DDBJ databases">
        <title>Aquariorum lacteus gen. nov., sp. nov., a new member of the family Comamonadaceae, isolated from freshwater aquarium.</title>
        <authorList>
            <person name="Chun S.-J."/>
        </authorList>
    </citation>
    <scope>NUCLEOTIDE SEQUENCE [LARGE SCALE GENOMIC DNA]</scope>
    <source>
        <strain evidence="1 2">SJAQ100</strain>
    </source>
</reference>
<sequence>MPACLSPDVALAEDRLPAVEPLMAGTLALMTAVAERCALGHPPACHAQSRLMLGKLRHNLDQLCAHPALSPTFRLSLARIRGHWQRLLSEGARGAPAEAAPCAPRPPLH</sequence>
<organism evidence="1 2">
    <name type="scientific">Aquariibacter albus</name>
    <dbReference type="NCBI Taxonomy" id="2759899"/>
    <lineage>
        <taxon>Bacteria</taxon>
        <taxon>Pseudomonadati</taxon>
        <taxon>Pseudomonadota</taxon>
        <taxon>Betaproteobacteria</taxon>
        <taxon>Burkholderiales</taxon>
        <taxon>Sphaerotilaceae</taxon>
        <taxon>Aquariibacter</taxon>
    </lineage>
</organism>
<dbReference type="Proteomes" id="UP000586093">
    <property type="component" value="Unassembled WGS sequence"/>
</dbReference>